<evidence type="ECO:0000256" key="1">
    <source>
        <dbReference type="SAM" id="Phobius"/>
    </source>
</evidence>
<keyword evidence="3" id="KW-1185">Reference proteome</keyword>
<sequence length="349" mass="38751">MIALTIRGEYTGAITLEDMTFPDSAAYDWIQISPDEWKDERIEGKLRRTFQRHIAIFAKQSGSLAIGPVTHMLTKAETNARAQVPVTAKAVSINVAPYPAPGRPLAASTLAVTDELSGDPARIRDDQTIQRRITLTAQGSMGHLLPPRPDLREPWLISFAAPEKRETRLTQDGPVAFVQWEWSLRPITGEQGALPPMRFSWFDTGKREMRGAIMPPIPFGYGKLAENVGGMAQAPALARWSSMAAVLAGFLMPLLVLLRSRRFPALSRLKAALHRLRPNPALTDLREAARGQDLLALRRSVEKYLGHEASVSPTQNLALHRLDTALFAKEPHDFDRDAFLAEITRSRGR</sequence>
<dbReference type="PANTHER" id="PTHR40940:SF1">
    <property type="entry name" value="PROTEIN BATD"/>
    <property type="match status" value="1"/>
</dbReference>
<keyword evidence="1" id="KW-0472">Membrane</keyword>
<accession>A0A6L6J7A1</accession>
<dbReference type="Proteomes" id="UP000478183">
    <property type="component" value="Unassembled WGS sequence"/>
</dbReference>
<keyword evidence="1" id="KW-0812">Transmembrane</keyword>
<comment type="caution">
    <text evidence="2">The sequence shown here is derived from an EMBL/GenBank/DDBJ whole genome shotgun (WGS) entry which is preliminary data.</text>
</comment>
<name>A0A6L6J7A1_9RHOB</name>
<evidence type="ECO:0000313" key="3">
    <source>
        <dbReference type="Proteomes" id="UP000478183"/>
    </source>
</evidence>
<dbReference type="EMBL" id="WMIE01000004">
    <property type="protein sequence ID" value="MTH77983.1"/>
    <property type="molecule type" value="Genomic_DNA"/>
</dbReference>
<protein>
    <recommendedName>
        <fullName evidence="4">Protein BatD</fullName>
    </recommendedName>
</protein>
<organism evidence="2 3">
    <name type="scientific">Paracoccus aestuariivivens</name>
    <dbReference type="NCBI Taxonomy" id="1820333"/>
    <lineage>
        <taxon>Bacteria</taxon>
        <taxon>Pseudomonadati</taxon>
        <taxon>Pseudomonadota</taxon>
        <taxon>Alphaproteobacteria</taxon>
        <taxon>Rhodobacterales</taxon>
        <taxon>Paracoccaceae</taxon>
        <taxon>Paracoccus</taxon>
    </lineage>
</organism>
<reference evidence="2 3" key="1">
    <citation type="submission" date="2019-11" db="EMBL/GenBank/DDBJ databases">
        <authorList>
            <person name="Dong K."/>
        </authorList>
    </citation>
    <scope>NUCLEOTIDE SEQUENCE [LARGE SCALE GENOMIC DNA]</scope>
    <source>
        <strain evidence="2 3">NBRC 111993</strain>
    </source>
</reference>
<dbReference type="OrthoDB" id="7688940at2"/>
<evidence type="ECO:0000313" key="2">
    <source>
        <dbReference type="EMBL" id="MTH77983.1"/>
    </source>
</evidence>
<dbReference type="AlphaFoldDB" id="A0A6L6J7A1"/>
<dbReference type="PANTHER" id="PTHR40940">
    <property type="entry name" value="PROTEIN BATD-RELATED"/>
    <property type="match status" value="1"/>
</dbReference>
<feature type="transmembrane region" description="Helical" evidence="1">
    <location>
        <begin position="240"/>
        <end position="258"/>
    </location>
</feature>
<evidence type="ECO:0008006" key="4">
    <source>
        <dbReference type="Google" id="ProtNLM"/>
    </source>
</evidence>
<keyword evidence="1" id="KW-1133">Transmembrane helix</keyword>
<gene>
    <name evidence="2" type="ORF">GL286_09610</name>
</gene>
<dbReference type="InterPro" id="IPR025738">
    <property type="entry name" value="BatD"/>
</dbReference>
<proteinExistence type="predicted"/>